<evidence type="ECO:0000256" key="3">
    <source>
        <dbReference type="ARBA" id="ARBA00022519"/>
    </source>
</evidence>
<reference evidence="7 8" key="1">
    <citation type="submission" date="2017-08" db="EMBL/GenBank/DDBJ databases">
        <title>Infants hospitalized years apart are colonized by the same room-sourced microbial strains.</title>
        <authorList>
            <person name="Brooks B."/>
            <person name="Olm M.R."/>
            <person name="Firek B.A."/>
            <person name="Baker R."/>
            <person name="Thomas B.C."/>
            <person name="Morowitz M.J."/>
            <person name="Banfield J.F."/>
        </authorList>
    </citation>
    <scope>NUCLEOTIDE SEQUENCE [LARGE SCALE GENOMIC DNA]</scope>
    <source>
        <strain evidence="7">S2_006_000_R2_64</strain>
    </source>
</reference>
<organism evidence="7 8">
    <name type="scientific">Micavibrio aeruginosavorus</name>
    <dbReference type="NCBI Taxonomy" id="349221"/>
    <lineage>
        <taxon>Bacteria</taxon>
        <taxon>Pseudomonadati</taxon>
        <taxon>Bdellovibrionota</taxon>
        <taxon>Bdellovibrionia</taxon>
        <taxon>Bdellovibrionales</taxon>
        <taxon>Pseudobdellovibrionaceae</taxon>
        <taxon>Micavibrio</taxon>
    </lineage>
</organism>
<dbReference type="PANTHER" id="PTHR30606">
    <property type="entry name" value="LIPID A BIOSYNTHESIS LAUROYL ACYLTRANSFERASE"/>
    <property type="match status" value="1"/>
</dbReference>
<dbReference type="CDD" id="cd07984">
    <property type="entry name" value="LPLAT_LABLAT-like"/>
    <property type="match status" value="1"/>
</dbReference>
<dbReference type="GO" id="GO:0005886">
    <property type="term" value="C:plasma membrane"/>
    <property type="evidence" value="ECO:0007669"/>
    <property type="project" value="UniProtKB-SubCell"/>
</dbReference>
<accession>A0A2W5FHL7</accession>
<proteinExistence type="predicted"/>
<keyword evidence="5" id="KW-0472">Membrane</keyword>
<evidence type="ECO:0000313" key="7">
    <source>
        <dbReference type="EMBL" id="PZP54778.1"/>
    </source>
</evidence>
<evidence type="ECO:0000256" key="5">
    <source>
        <dbReference type="ARBA" id="ARBA00023136"/>
    </source>
</evidence>
<keyword evidence="4 7" id="KW-0808">Transferase</keyword>
<evidence type="ECO:0000256" key="2">
    <source>
        <dbReference type="ARBA" id="ARBA00022475"/>
    </source>
</evidence>
<gene>
    <name evidence="7" type="ORF">DI586_08860</name>
</gene>
<comment type="caution">
    <text evidence="7">The sequence shown here is derived from an EMBL/GenBank/DDBJ whole genome shotgun (WGS) entry which is preliminary data.</text>
</comment>
<sequence>MKSLRYAIEGILVSFLIGLFRRLPVDTASNLGGSIARHIGPALSVNRKALRNIRAAFPKKSEAEYKQIIYGMWDNIGRTFAEYPHLEKIAAERITSVGDEHIRHILDSGGPSILFTGHLANWEVAGAYAYTLGMQLDLIYRSPNNPNVEGILQECRSMGEKIKTYPKSSQGMRDVMSALKAGRHIGILIDQKYNQGMAMPFFGRTAMTSPAYVQLAQRFDCPLHPARIERKNGANFHITIFPPMHIKDRAVEDVITESHMMLEEWITERPDQWLWLHNRWKSKENGV</sequence>
<dbReference type="EMBL" id="QFOT01000110">
    <property type="protein sequence ID" value="PZP54778.1"/>
    <property type="molecule type" value="Genomic_DNA"/>
</dbReference>
<dbReference type="Pfam" id="PF03279">
    <property type="entry name" value="Lip_A_acyltrans"/>
    <property type="match status" value="1"/>
</dbReference>
<dbReference type="GO" id="GO:0016746">
    <property type="term" value="F:acyltransferase activity"/>
    <property type="evidence" value="ECO:0007669"/>
    <property type="project" value="UniProtKB-KW"/>
</dbReference>
<dbReference type="PANTHER" id="PTHR30606:SF9">
    <property type="entry name" value="LIPID A BIOSYNTHESIS LAUROYLTRANSFERASE"/>
    <property type="match status" value="1"/>
</dbReference>
<keyword evidence="6 7" id="KW-0012">Acyltransferase</keyword>
<evidence type="ECO:0000256" key="1">
    <source>
        <dbReference type="ARBA" id="ARBA00004533"/>
    </source>
</evidence>
<comment type="subcellular location">
    <subcellularLocation>
        <location evidence="1">Cell inner membrane</location>
    </subcellularLocation>
</comment>
<dbReference type="Proteomes" id="UP000249739">
    <property type="component" value="Unassembled WGS sequence"/>
</dbReference>
<evidence type="ECO:0000256" key="6">
    <source>
        <dbReference type="ARBA" id="ARBA00023315"/>
    </source>
</evidence>
<dbReference type="AlphaFoldDB" id="A0A2W5FHL7"/>
<name>A0A2W5FHL7_9BACT</name>
<evidence type="ECO:0000313" key="8">
    <source>
        <dbReference type="Proteomes" id="UP000249739"/>
    </source>
</evidence>
<keyword evidence="2" id="KW-1003">Cell membrane</keyword>
<evidence type="ECO:0000256" key="4">
    <source>
        <dbReference type="ARBA" id="ARBA00022679"/>
    </source>
</evidence>
<protein>
    <submittedName>
        <fullName evidence="7">Lipid A biosynthesis acyltransferase</fullName>
    </submittedName>
</protein>
<keyword evidence="3" id="KW-0997">Cell inner membrane</keyword>
<dbReference type="GO" id="GO:0009247">
    <property type="term" value="P:glycolipid biosynthetic process"/>
    <property type="evidence" value="ECO:0007669"/>
    <property type="project" value="UniProtKB-ARBA"/>
</dbReference>
<dbReference type="InterPro" id="IPR004960">
    <property type="entry name" value="LipA_acyltrans"/>
</dbReference>